<name>A0A449BA41_9BACT</name>
<reference evidence="1 2" key="1">
    <citation type="submission" date="2019-01" db="EMBL/GenBank/DDBJ databases">
        <authorList>
            <consortium name="Pathogen Informatics"/>
        </authorList>
    </citation>
    <scope>NUCLEOTIDE SEQUENCE [LARGE SCALE GENOMIC DNA]</scope>
    <source>
        <strain evidence="1 2">NCTC10184</strain>
    </source>
</reference>
<dbReference type="InterPro" id="IPR037278">
    <property type="entry name" value="ARFGAP/RecO"/>
</dbReference>
<dbReference type="OrthoDB" id="404042at2"/>
<dbReference type="NCBIfam" id="TIGR00613">
    <property type="entry name" value="reco"/>
    <property type="match status" value="1"/>
</dbReference>
<sequence>MSEKVENFVILEIKDSATSERDGIILAWGKNGLISFLAAGINAAESKNRANLIPGLFSELIYFEARQHQKMNRLKKANLRKMISFSDLTNLRFLQRVSLFLKNFKERFSPIYETYDEIIENFESFSSVQKECCITFMVLQALKPWGIEPNFSSCVVCGTRRNICHFSFGHGGYFCEQHAGVYRTRKNILELLYYARYDFYKYLKYSTFKTNDFIYKMLLTHIDANGIFVNWEEPTWITEKGNYEDRN</sequence>
<dbReference type="InterPro" id="IPR003717">
    <property type="entry name" value="RecO"/>
</dbReference>
<dbReference type="AlphaFoldDB" id="A0A449BA41"/>
<dbReference type="SUPFAM" id="SSF57863">
    <property type="entry name" value="ArfGap/RecO-like zinc finger"/>
    <property type="match status" value="1"/>
</dbReference>
<dbReference type="KEGG" id="mcob:NCTC10184_00283"/>
<evidence type="ECO:0000313" key="2">
    <source>
        <dbReference type="Proteomes" id="UP000290876"/>
    </source>
</evidence>
<keyword evidence="2" id="KW-1185">Reference proteome</keyword>
<dbReference type="EMBL" id="LR215043">
    <property type="protein sequence ID" value="VEU78063.1"/>
    <property type="molecule type" value="Genomic_DNA"/>
</dbReference>
<dbReference type="RefSeq" id="WP_129622914.1">
    <property type="nucleotide sequence ID" value="NZ_LR215043.1"/>
</dbReference>
<evidence type="ECO:0000313" key="1">
    <source>
        <dbReference type="EMBL" id="VEU78063.1"/>
    </source>
</evidence>
<dbReference type="Pfam" id="PF02565">
    <property type="entry name" value="RecO_C"/>
    <property type="match status" value="1"/>
</dbReference>
<proteinExistence type="predicted"/>
<protein>
    <submittedName>
        <fullName evidence="1">Recombinational DNA repair protein O</fullName>
    </submittedName>
</protein>
<dbReference type="GO" id="GO:0006310">
    <property type="term" value="P:DNA recombination"/>
    <property type="evidence" value="ECO:0007669"/>
    <property type="project" value="InterPro"/>
</dbReference>
<dbReference type="GO" id="GO:0006281">
    <property type="term" value="P:DNA repair"/>
    <property type="evidence" value="ECO:0007669"/>
    <property type="project" value="InterPro"/>
</dbReference>
<organism evidence="1 2">
    <name type="scientific">Mycoplasmopsis columbinasalis</name>
    <dbReference type="NCBI Taxonomy" id="114880"/>
    <lineage>
        <taxon>Bacteria</taxon>
        <taxon>Bacillati</taxon>
        <taxon>Mycoplasmatota</taxon>
        <taxon>Mycoplasmoidales</taxon>
        <taxon>Metamycoplasmataceae</taxon>
        <taxon>Mycoplasmopsis</taxon>
    </lineage>
</organism>
<accession>A0A449BA41</accession>
<gene>
    <name evidence="1" type="primary">recO</name>
    <name evidence="1" type="ORF">NCTC10184_00283</name>
</gene>
<dbReference type="Proteomes" id="UP000290876">
    <property type="component" value="Chromosome"/>
</dbReference>